<dbReference type="RefSeq" id="WP_185003179.1">
    <property type="nucleotide sequence ID" value="NZ_BAAAUI010000085.1"/>
</dbReference>
<dbReference type="GO" id="GO:0045881">
    <property type="term" value="P:positive regulation of sporulation resulting in formation of a cellular spore"/>
    <property type="evidence" value="ECO:0007669"/>
    <property type="project" value="TreeGrafter"/>
</dbReference>
<dbReference type="PANTHER" id="PTHR33375">
    <property type="entry name" value="CHROMOSOME-PARTITIONING PROTEIN PARB-RELATED"/>
    <property type="match status" value="1"/>
</dbReference>
<dbReference type="PANTHER" id="PTHR33375:SF1">
    <property type="entry name" value="CHROMOSOME-PARTITIONING PROTEIN PARB-RELATED"/>
    <property type="match status" value="1"/>
</dbReference>
<dbReference type="Pfam" id="PF02195">
    <property type="entry name" value="ParB_N"/>
    <property type="match status" value="1"/>
</dbReference>
<dbReference type="Proteomes" id="UP000533598">
    <property type="component" value="Unassembled WGS sequence"/>
</dbReference>
<gene>
    <name evidence="3" type="ORF">HNR67_003346</name>
</gene>
<evidence type="ECO:0000256" key="1">
    <source>
        <dbReference type="SAM" id="MobiDB-lite"/>
    </source>
</evidence>
<dbReference type="InterPro" id="IPR050336">
    <property type="entry name" value="Chromosome_partition/occlusion"/>
</dbReference>
<comment type="caution">
    <text evidence="3">The sequence shown here is derived from an EMBL/GenBank/DDBJ whole genome shotgun (WGS) entry which is preliminary data.</text>
</comment>
<feature type="region of interest" description="Disordered" evidence="1">
    <location>
        <begin position="218"/>
        <end position="285"/>
    </location>
</feature>
<protein>
    <submittedName>
        <fullName evidence="3">ParB-like chromosome segregation protein Spo0J</fullName>
    </submittedName>
</protein>
<dbReference type="GO" id="GO:0007059">
    <property type="term" value="P:chromosome segregation"/>
    <property type="evidence" value="ECO:0007669"/>
    <property type="project" value="TreeGrafter"/>
</dbReference>
<accession>A0A7W7FUA3</accession>
<feature type="domain" description="ParB-like N-terminal" evidence="2">
    <location>
        <begin position="28"/>
        <end position="123"/>
    </location>
</feature>
<dbReference type="InterPro" id="IPR003115">
    <property type="entry name" value="ParB_N"/>
</dbReference>
<name>A0A7W7FUA3_9PSEU</name>
<proteinExistence type="predicted"/>
<dbReference type="AlphaFoldDB" id="A0A7W7FUA3"/>
<dbReference type="Gene3D" id="3.90.1530.30">
    <property type="match status" value="1"/>
</dbReference>
<evidence type="ECO:0000259" key="2">
    <source>
        <dbReference type="SMART" id="SM00470"/>
    </source>
</evidence>
<organism evidence="3 4">
    <name type="scientific">Crossiella cryophila</name>
    <dbReference type="NCBI Taxonomy" id="43355"/>
    <lineage>
        <taxon>Bacteria</taxon>
        <taxon>Bacillati</taxon>
        <taxon>Actinomycetota</taxon>
        <taxon>Actinomycetes</taxon>
        <taxon>Pseudonocardiales</taxon>
        <taxon>Pseudonocardiaceae</taxon>
        <taxon>Crossiella</taxon>
    </lineage>
</organism>
<dbReference type="InterPro" id="IPR036086">
    <property type="entry name" value="ParB/Sulfiredoxin_sf"/>
</dbReference>
<dbReference type="EMBL" id="JACHMH010000001">
    <property type="protein sequence ID" value="MBB4677228.1"/>
    <property type="molecule type" value="Genomic_DNA"/>
</dbReference>
<keyword evidence="4" id="KW-1185">Reference proteome</keyword>
<dbReference type="GO" id="GO:0005694">
    <property type="term" value="C:chromosome"/>
    <property type="evidence" value="ECO:0007669"/>
    <property type="project" value="TreeGrafter"/>
</dbReference>
<reference evidence="3 4" key="1">
    <citation type="submission" date="2020-08" db="EMBL/GenBank/DDBJ databases">
        <title>Sequencing the genomes of 1000 actinobacteria strains.</title>
        <authorList>
            <person name="Klenk H.-P."/>
        </authorList>
    </citation>
    <scope>NUCLEOTIDE SEQUENCE [LARGE SCALE GENOMIC DNA]</scope>
    <source>
        <strain evidence="3 4">DSM 44230</strain>
    </source>
</reference>
<dbReference type="SMART" id="SM00470">
    <property type="entry name" value="ParB"/>
    <property type="match status" value="1"/>
</dbReference>
<dbReference type="SUPFAM" id="SSF110849">
    <property type="entry name" value="ParB/Sulfiredoxin"/>
    <property type="match status" value="1"/>
</dbReference>
<evidence type="ECO:0000313" key="3">
    <source>
        <dbReference type="EMBL" id="MBB4677228.1"/>
    </source>
</evidence>
<sequence>MPINLDATDTSTALGDFADAADDDRVAVPIPLAAITRCIQVCGVDAKPEDIAELAANIDDVGLLHPIEVNPNGDGTYTLIKGNSRRLAFLQLKRETIPAFVDPRPSSEELLAEFIRAQASENAHRKHLTILETLNTINRLTEPPCSCGRNQVGRIMRLPETTLKRYWKVHRTLRDRGLPWLPQVRSWLNTPNATWAVAAAFAADRGLERVFAATGELPDLAPADPTTEARPSAEPVSATTPGSPERGTQMAPHNAPAPQPPPATTRGVTPAPTPPTERAESSAARGRRLLQRLRRLLAELHNVAADLPPELREEIRAALADAASRLMAPE</sequence>
<evidence type="ECO:0000313" key="4">
    <source>
        <dbReference type="Proteomes" id="UP000533598"/>
    </source>
</evidence>